<comment type="cofactor">
    <cofactor evidence="1 5">
        <name>pyridoxal 5'-phosphate</name>
        <dbReference type="ChEBI" id="CHEBI:597326"/>
    </cofactor>
</comment>
<dbReference type="InterPro" id="IPR018300">
    <property type="entry name" value="Aminotrans_IV_CS"/>
</dbReference>
<evidence type="ECO:0000256" key="5">
    <source>
        <dbReference type="RuleBase" id="RU004516"/>
    </source>
</evidence>
<accession>A0A011PSS7</accession>
<dbReference type="eggNOG" id="COG0147">
    <property type="taxonomic scope" value="Bacteria"/>
</dbReference>
<name>A0A011PSS7_ACCRE</name>
<evidence type="ECO:0000256" key="2">
    <source>
        <dbReference type="ARBA" id="ARBA00009320"/>
    </source>
</evidence>
<dbReference type="PANTHER" id="PTHR11236:SF50">
    <property type="entry name" value="AMINODEOXYCHORISMATE SYNTHASE COMPONENT 1"/>
    <property type="match status" value="1"/>
</dbReference>
<sequence length="595" mass="63858">MLAGARFALFDGDAGRAVLLTGFQRSIVLAASGDPGAAFSTIEAALAAGQWLAVAADYALGASFEPAVPAVPGDRPVLRAWVFTEGRVLDAPAGAAFLAEQLAALPEYQKVAGIAELCPAVDAARHAAQVRQIHRWIRDGDCYQINLTFPLTFESYGHPLALYVRLRERQPVRYGGFLGGDDEAILSFSPELFFERVGDQVVTRPMKGTAPRGRTPLEDQANRAALLASAKERAENIMIVDLLRNDLGRLAQPGKVTVEALCAAEAYPTLWQMVSTVAADLPGVGIAELFAALFPCGSITGAPKIRAMQRIAELEESPRGLYTGAFGWLSPGGDCRFNVAIRTVEAGPHGQARLGVGSGIVIDSDAQREYAECLLKASFLTAFDPGFELVETLRLEEGRYPLLDLHLERLQASARSLGFACALVSVSAALSAEAAARPKALFRVRLTLAHNGSCRVEVSALREEPGKSWRVCLASEALPADDYLLRHKTTARARYDRTLAGLAARPALFDAIFLNRRGEVCEGARSNVFVERDGVLLTPPLACGLLPGVMRRTLLESGRAVEQVLRREDLLQAPALYVGNALRGLLPVVLEADPG</sequence>
<comment type="similarity">
    <text evidence="2 4">Belongs to the class-IV pyridoxal-phosphate-dependent aminotransferase family.</text>
</comment>
<dbReference type="GO" id="GO:0009396">
    <property type="term" value="P:folic acid-containing compound biosynthetic process"/>
    <property type="evidence" value="ECO:0007669"/>
    <property type="project" value="InterPro"/>
</dbReference>
<dbReference type="Gene3D" id="3.60.120.10">
    <property type="entry name" value="Anthranilate synthase"/>
    <property type="match status" value="1"/>
</dbReference>
<organism evidence="7 8">
    <name type="scientific">Accumulibacter regalis</name>
    <dbReference type="NCBI Taxonomy" id="522306"/>
    <lineage>
        <taxon>Bacteria</taxon>
        <taxon>Pseudomonadati</taxon>
        <taxon>Pseudomonadota</taxon>
        <taxon>Betaproteobacteria</taxon>
        <taxon>Candidatus Accumulibacter</taxon>
    </lineage>
</organism>
<dbReference type="Pfam" id="PF00425">
    <property type="entry name" value="Chorismate_bind"/>
    <property type="match status" value="1"/>
</dbReference>
<dbReference type="PRINTS" id="PR00095">
    <property type="entry name" value="ANTSNTHASEI"/>
</dbReference>
<reference evidence="7" key="1">
    <citation type="submission" date="2014-02" db="EMBL/GenBank/DDBJ databases">
        <title>Expanding our view of genomic diversity in Candidatus Accumulibacter clades.</title>
        <authorList>
            <person name="Skennerton C.T."/>
            <person name="Barr J.J."/>
            <person name="Slater F.R."/>
            <person name="Bond P.L."/>
            <person name="Tyson G.W."/>
        </authorList>
    </citation>
    <scope>NUCLEOTIDE SEQUENCE [LARGE SCALE GENOMIC DNA]</scope>
</reference>
<evidence type="ECO:0000313" key="8">
    <source>
        <dbReference type="Proteomes" id="UP000022141"/>
    </source>
</evidence>
<dbReference type="InterPro" id="IPR005801">
    <property type="entry name" value="ADC_synthase"/>
</dbReference>
<dbReference type="InterPro" id="IPR019999">
    <property type="entry name" value="Anth_synth_I-like"/>
</dbReference>
<keyword evidence="7" id="KW-0808">Transferase</keyword>
<dbReference type="EC" id="2.6.1.85" evidence="7"/>
<dbReference type="NCBIfam" id="TIGR00553">
    <property type="entry name" value="pabB"/>
    <property type="match status" value="1"/>
</dbReference>
<dbReference type="PROSITE" id="PS00770">
    <property type="entry name" value="AA_TRANSFER_CLASS_4"/>
    <property type="match status" value="1"/>
</dbReference>
<evidence type="ECO:0000313" key="7">
    <source>
        <dbReference type="EMBL" id="EXI90436.1"/>
    </source>
</evidence>
<dbReference type="PATRIC" id="fig|1454004.3.peg.817"/>
<dbReference type="SUPFAM" id="SSF56322">
    <property type="entry name" value="ADC synthase"/>
    <property type="match status" value="1"/>
</dbReference>
<protein>
    <submittedName>
        <fullName evidence="7">Para-aminobenzoate synthase component 1</fullName>
        <ecNumber evidence="7">2.6.1.85</ecNumber>
    </submittedName>
</protein>
<gene>
    <name evidence="7" type="primary">pabB</name>
    <name evidence="7" type="ORF">AW11_00791</name>
</gene>
<keyword evidence="8" id="KW-1185">Reference proteome</keyword>
<keyword evidence="7" id="KW-0032">Aminotransferase</keyword>
<dbReference type="Gene3D" id="3.20.10.10">
    <property type="entry name" value="D-amino Acid Aminotransferase, subunit A, domain 2"/>
    <property type="match status" value="1"/>
</dbReference>
<dbReference type="EMBL" id="JEMY01000006">
    <property type="protein sequence ID" value="EXI90436.1"/>
    <property type="molecule type" value="Genomic_DNA"/>
</dbReference>
<dbReference type="InterPro" id="IPR015890">
    <property type="entry name" value="Chorismate_C"/>
</dbReference>
<dbReference type="SUPFAM" id="SSF56752">
    <property type="entry name" value="D-aminoacid aminotransferase-like PLP-dependent enzymes"/>
    <property type="match status" value="1"/>
</dbReference>
<evidence type="ECO:0000256" key="4">
    <source>
        <dbReference type="RuleBase" id="RU004106"/>
    </source>
</evidence>
<dbReference type="AlphaFoldDB" id="A0A011PSS7"/>
<evidence type="ECO:0000256" key="1">
    <source>
        <dbReference type="ARBA" id="ARBA00001933"/>
    </source>
</evidence>
<feature type="domain" description="Chorismate-utilising enzyme C-terminal" evidence="6">
    <location>
        <begin position="124"/>
        <end position="376"/>
    </location>
</feature>
<dbReference type="Proteomes" id="UP000022141">
    <property type="component" value="Unassembled WGS sequence"/>
</dbReference>
<dbReference type="InterPro" id="IPR036038">
    <property type="entry name" value="Aminotransferase-like"/>
</dbReference>
<dbReference type="PANTHER" id="PTHR11236">
    <property type="entry name" value="AMINOBENZOATE/ANTHRANILATE SYNTHASE"/>
    <property type="match status" value="1"/>
</dbReference>
<dbReference type="eggNOG" id="COG0115">
    <property type="taxonomic scope" value="Bacteria"/>
</dbReference>
<keyword evidence="3 5" id="KW-0663">Pyridoxal phosphate</keyword>
<evidence type="ECO:0000256" key="3">
    <source>
        <dbReference type="ARBA" id="ARBA00022898"/>
    </source>
</evidence>
<dbReference type="InterPro" id="IPR005802">
    <property type="entry name" value="ADC_synth_comp_1"/>
</dbReference>
<dbReference type="GO" id="GO:0000162">
    <property type="term" value="P:L-tryptophan biosynthetic process"/>
    <property type="evidence" value="ECO:0007669"/>
    <property type="project" value="TreeGrafter"/>
</dbReference>
<dbReference type="InterPro" id="IPR043131">
    <property type="entry name" value="BCAT-like_N"/>
</dbReference>
<proteinExistence type="inferred from homology"/>
<dbReference type="InterPro" id="IPR043132">
    <property type="entry name" value="BCAT-like_C"/>
</dbReference>
<evidence type="ECO:0000259" key="6">
    <source>
        <dbReference type="Pfam" id="PF00425"/>
    </source>
</evidence>
<dbReference type="STRING" id="1454004.AW11_00791"/>
<dbReference type="Pfam" id="PF01063">
    <property type="entry name" value="Aminotran_4"/>
    <property type="match status" value="1"/>
</dbReference>
<dbReference type="GO" id="GO:0046820">
    <property type="term" value="F:4-amino-4-deoxychorismate synthase activity"/>
    <property type="evidence" value="ECO:0007669"/>
    <property type="project" value="UniProtKB-EC"/>
</dbReference>
<comment type="caution">
    <text evidence="7">The sequence shown here is derived from an EMBL/GenBank/DDBJ whole genome shotgun (WGS) entry which is preliminary data.</text>
</comment>
<dbReference type="Gene3D" id="3.30.470.10">
    <property type="match status" value="1"/>
</dbReference>
<dbReference type="InterPro" id="IPR001544">
    <property type="entry name" value="Aminotrans_IV"/>
</dbReference>